<dbReference type="Gene3D" id="3.90.1720.10">
    <property type="entry name" value="endopeptidase domain like (from Nostoc punctiforme)"/>
    <property type="match status" value="1"/>
</dbReference>
<evidence type="ECO:0000256" key="3">
    <source>
        <dbReference type="ARBA" id="ARBA00022801"/>
    </source>
</evidence>
<dbReference type="EMBL" id="CAJNOQ010012707">
    <property type="protein sequence ID" value="CAF1305972.1"/>
    <property type="molecule type" value="Genomic_DNA"/>
</dbReference>
<keyword evidence="2" id="KW-0808">Transferase</keyword>
<dbReference type="GO" id="GO:0070292">
    <property type="term" value="P:N-acylphosphatidylethanolamine metabolic process"/>
    <property type="evidence" value="ECO:0007669"/>
    <property type="project" value="TreeGrafter"/>
</dbReference>
<dbReference type="GO" id="GO:0004623">
    <property type="term" value="F:phospholipase A2 activity"/>
    <property type="evidence" value="ECO:0007669"/>
    <property type="project" value="TreeGrafter"/>
</dbReference>
<dbReference type="InterPro" id="IPR051496">
    <property type="entry name" value="H-rev107_PLA/AT"/>
</dbReference>
<reference evidence="7" key="1">
    <citation type="submission" date="2021-02" db="EMBL/GenBank/DDBJ databases">
        <authorList>
            <person name="Nowell W R."/>
        </authorList>
    </citation>
    <scope>NUCLEOTIDE SEQUENCE</scope>
</reference>
<proteinExistence type="inferred from homology"/>
<protein>
    <recommendedName>
        <fullName evidence="6">LRAT domain-containing protein</fullName>
    </recommendedName>
</protein>
<keyword evidence="5" id="KW-0812">Transmembrane</keyword>
<keyword evidence="5" id="KW-0472">Membrane</keyword>
<accession>A0A815E2X9</accession>
<dbReference type="GO" id="GO:0016410">
    <property type="term" value="F:N-acyltransferase activity"/>
    <property type="evidence" value="ECO:0007669"/>
    <property type="project" value="TreeGrafter"/>
</dbReference>
<dbReference type="AlphaFoldDB" id="A0A815E2X9"/>
<evidence type="ECO:0000313" key="7">
    <source>
        <dbReference type="EMBL" id="CAF1305972.1"/>
    </source>
</evidence>
<dbReference type="Proteomes" id="UP000681722">
    <property type="component" value="Unassembled WGS sequence"/>
</dbReference>
<gene>
    <name evidence="7" type="ORF">GPM918_LOCUS28757</name>
    <name evidence="8" type="ORF">SRO942_LOCUS29282</name>
</gene>
<dbReference type="OrthoDB" id="421951at2759"/>
<dbReference type="GO" id="GO:0008970">
    <property type="term" value="F:phospholipase A1 activity"/>
    <property type="evidence" value="ECO:0007669"/>
    <property type="project" value="TreeGrafter"/>
</dbReference>
<evidence type="ECO:0000259" key="6">
    <source>
        <dbReference type="PROSITE" id="PS51934"/>
    </source>
</evidence>
<evidence type="ECO:0000313" key="8">
    <source>
        <dbReference type="EMBL" id="CAF4139379.1"/>
    </source>
</evidence>
<keyword evidence="3" id="KW-0378">Hydrolase</keyword>
<evidence type="ECO:0000256" key="2">
    <source>
        <dbReference type="ARBA" id="ARBA00022679"/>
    </source>
</evidence>
<keyword evidence="4" id="KW-0443">Lipid metabolism</keyword>
<dbReference type="PROSITE" id="PS51934">
    <property type="entry name" value="LRAT"/>
    <property type="match status" value="1"/>
</dbReference>
<keyword evidence="9" id="KW-1185">Reference proteome</keyword>
<dbReference type="InterPro" id="IPR007053">
    <property type="entry name" value="LRAT_dom"/>
</dbReference>
<dbReference type="Proteomes" id="UP000663829">
    <property type="component" value="Unassembled WGS sequence"/>
</dbReference>
<evidence type="ECO:0000256" key="1">
    <source>
        <dbReference type="ARBA" id="ARBA00007824"/>
    </source>
</evidence>
<name>A0A815E2X9_9BILA</name>
<dbReference type="PANTHER" id="PTHR13943:SF77">
    <property type="entry name" value="LRAT DOMAIN-CONTAINING PROTEIN"/>
    <property type="match status" value="1"/>
</dbReference>
<comment type="caution">
    <text evidence="7">The sequence shown here is derived from an EMBL/GenBank/DDBJ whole genome shotgun (WGS) entry which is preliminary data.</text>
</comment>
<feature type="domain" description="LRAT" evidence="6">
    <location>
        <begin position="1"/>
        <end position="113"/>
    </location>
</feature>
<evidence type="ECO:0000256" key="4">
    <source>
        <dbReference type="ARBA" id="ARBA00023098"/>
    </source>
</evidence>
<dbReference type="Pfam" id="PF04970">
    <property type="entry name" value="LRAT"/>
    <property type="match status" value="1"/>
</dbReference>
<organism evidence="7 9">
    <name type="scientific">Didymodactylos carnosus</name>
    <dbReference type="NCBI Taxonomy" id="1234261"/>
    <lineage>
        <taxon>Eukaryota</taxon>
        <taxon>Metazoa</taxon>
        <taxon>Spiralia</taxon>
        <taxon>Gnathifera</taxon>
        <taxon>Rotifera</taxon>
        <taxon>Eurotatoria</taxon>
        <taxon>Bdelloidea</taxon>
        <taxon>Philodinida</taxon>
        <taxon>Philodinidae</taxon>
        <taxon>Didymodactylos</taxon>
    </lineage>
</organism>
<sequence>MLINFVLCGQQNIFHRRGEGDGIANTQGVRTLLTFFGTQFNKACVVGSDFIDILYDGLVIINNFYDDKIKPIAPDAIVKRARAALPLEGYNVIYNNCEHFITDCRYGQPKSLQVHDVTIGVLVSFSLIAGAVFLLGLGIRKSTNDDNKEGDEQSK</sequence>
<dbReference type="PANTHER" id="PTHR13943">
    <property type="entry name" value="HRAS-LIKE SUPPRESSOR - RELATED"/>
    <property type="match status" value="1"/>
</dbReference>
<evidence type="ECO:0000313" key="9">
    <source>
        <dbReference type="Proteomes" id="UP000663829"/>
    </source>
</evidence>
<feature type="transmembrane region" description="Helical" evidence="5">
    <location>
        <begin position="117"/>
        <end position="139"/>
    </location>
</feature>
<comment type="similarity">
    <text evidence="1">Belongs to the H-rev107 family.</text>
</comment>
<dbReference type="GO" id="GO:0005737">
    <property type="term" value="C:cytoplasm"/>
    <property type="evidence" value="ECO:0007669"/>
    <property type="project" value="TreeGrafter"/>
</dbReference>
<evidence type="ECO:0000256" key="5">
    <source>
        <dbReference type="SAM" id="Phobius"/>
    </source>
</evidence>
<keyword evidence="5" id="KW-1133">Transmembrane helix</keyword>
<dbReference type="EMBL" id="CAJOBC010039964">
    <property type="protein sequence ID" value="CAF4139379.1"/>
    <property type="molecule type" value="Genomic_DNA"/>
</dbReference>